<evidence type="ECO:0000313" key="10">
    <source>
        <dbReference type="Proteomes" id="UP000199611"/>
    </source>
</evidence>
<feature type="transmembrane region" description="Helical" evidence="7">
    <location>
        <begin position="318"/>
        <end position="343"/>
    </location>
</feature>
<feature type="transmembrane region" description="Helical" evidence="7">
    <location>
        <begin position="219"/>
        <end position="240"/>
    </location>
</feature>
<dbReference type="PANTHER" id="PTHR33362">
    <property type="entry name" value="SIALIC ACID TRAP TRANSPORTER PERMEASE PROTEIN SIAT-RELATED"/>
    <property type="match status" value="1"/>
</dbReference>
<dbReference type="InterPro" id="IPR010656">
    <property type="entry name" value="DctM"/>
</dbReference>
<evidence type="ECO:0000256" key="2">
    <source>
        <dbReference type="ARBA" id="ARBA00022475"/>
    </source>
</evidence>
<accession>A0A1I4WA90</accession>
<organism evidence="9 10">
    <name type="scientific">Thermodesulforhabdus norvegica</name>
    <dbReference type="NCBI Taxonomy" id="39841"/>
    <lineage>
        <taxon>Bacteria</taxon>
        <taxon>Pseudomonadati</taxon>
        <taxon>Thermodesulfobacteriota</taxon>
        <taxon>Syntrophobacteria</taxon>
        <taxon>Syntrophobacterales</taxon>
        <taxon>Thermodesulforhabdaceae</taxon>
        <taxon>Thermodesulforhabdus</taxon>
    </lineage>
</organism>
<dbReference type="STRING" id="39841.SAMN05660836_02657"/>
<evidence type="ECO:0000256" key="5">
    <source>
        <dbReference type="ARBA" id="ARBA00022989"/>
    </source>
</evidence>
<feature type="transmembrane region" description="Helical" evidence="7">
    <location>
        <begin position="138"/>
        <end position="162"/>
    </location>
</feature>
<keyword evidence="2" id="KW-1003">Cell membrane</keyword>
<evidence type="ECO:0000259" key="8">
    <source>
        <dbReference type="Pfam" id="PF06808"/>
    </source>
</evidence>
<protein>
    <submittedName>
        <fullName evidence="9">TRAP transporter, DctM subunit</fullName>
    </submittedName>
</protein>
<dbReference type="PIRSF" id="PIRSF006066">
    <property type="entry name" value="HI0050"/>
    <property type="match status" value="1"/>
</dbReference>
<name>A0A1I4WA90_9BACT</name>
<evidence type="ECO:0000256" key="1">
    <source>
        <dbReference type="ARBA" id="ARBA00004429"/>
    </source>
</evidence>
<gene>
    <name evidence="9" type="ORF">SAMN05660836_02657</name>
</gene>
<dbReference type="NCBIfam" id="TIGR00786">
    <property type="entry name" value="dctM"/>
    <property type="match status" value="1"/>
</dbReference>
<dbReference type="PANTHER" id="PTHR33362:SF5">
    <property type="entry name" value="C4-DICARBOXYLATE TRAP TRANSPORTER LARGE PERMEASE PROTEIN DCTM"/>
    <property type="match status" value="1"/>
</dbReference>
<keyword evidence="4 7" id="KW-0812">Transmembrane</keyword>
<sequence>MDVGVVLVLFLFALLLFIGFPVSFSLLTVSIIGTLISWGPGALYQIVSTTYSDSTSFILLAVPLFILMANLLQRSGIADDLYEVIYSWSGGLRGGLAMGTVIICALFGAMAGISSVATVTMGLIALPAMLKRGYDRSLVLGSIMAGGAVGILIPPSVIMIIYASIAEVSIGRLFMAGVIPGLLMTLIFVLYILIACLINPSKGPPIDERLSFREKLKTLRNVIWPIVLVLLVLGSIYQGVATPTEAAGVGACGALMCMALNGQLNRKAVFEAALSTVRLNAMVLWIIIGAACLTHYLAVVGVQDAVQEFFLGLGISRWWILIFTQILFFFLGMILEPAAIITLFGPIFIPIIDQLGFDLIWFGVLFVINMTMGYITPPFGFNLFILKGVAPPYITMSDLYKSIVPFCILQALCLITVIIWPEIALWLPSTMHVGD</sequence>
<dbReference type="EMBL" id="FOUU01000015">
    <property type="protein sequence ID" value="SFN10106.1"/>
    <property type="molecule type" value="Genomic_DNA"/>
</dbReference>
<comment type="subcellular location">
    <subcellularLocation>
        <location evidence="1">Cell inner membrane</location>
        <topology evidence="1">Multi-pass membrane protein</topology>
    </subcellularLocation>
</comment>
<dbReference type="Proteomes" id="UP000199611">
    <property type="component" value="Unassembled WGS sequence"/>
</dbReference>
<evidence type="ECO:0000256" key="3">
    <source>
        <dbReference type="ARBA" id="ARBA00022519"/>
    </source>
</evidence>
<dbReference type="Pfam" id="PF06808">
    <property type="entry name" value="DctM"/>
    <property type="match status" value="1"/>
</dbReference>
<keyword evidence="10" id="KW-1185">Reference proteome</keyword>
<dbReference type="GO" id="GO:0022857">
    <property type="term" value="F:transmembrane transporter activity"/>
    <property type="evidence" value="ECO:0007669"/>
    <property type="project" value="TreeGrafter"/>
</dbReference>
<dbReference type="OrthoDB" id="9785600at2"/>
<dbReference type="GO" id="GO:0005886">
    <property type="term" value="C:plasma membrane"/>
    <property type="evidence" value="ECO:0007669"/>
    <property type="project" value="UniProtKB-SubCell"/>
</dbReference>
<feature type="transmembrane region" description="Helical" evidence="7">
    <location>
        <begin position="246"/>
        <end position="264"/>
    </location>
</feature>
<feature type="transmembrane region" description="Helical" evidence="7">
    <location>
        <begin position="276"/>
        <end position="298"/>
    </location>
</feature>
<feature type="domain" description="TRAP C4-dicarboxylate transport system permease DctM subunit" evidence="8">
    <location>
        <begin position="10"/>
        <end position="423"/>
    </location>
</feature>
<keyword evidence="6 7" id="KW-0472">Membrane</keyword>
<proteinExistence type="predicted"/>
<keyword evidence="5 7" id="KW-1133">Transmembrane helix</keyword>
<dbReference type="RefSeq" id="WP_093396482.1">
    <property type="nucleotide sequence ID" value="NZ_FOUU01000015.1"/>
</dbReference>
<evidence type="ECO:0000256" key="7">
    <source>
        <dbReference type="SAM" id="Phobius"/>
    </source>
</evidence>
<dbReference type="AlphaFoldDB" id="A0A1I4WA90"/>
<feature type="transmembrane region" description="Helical" evidence="7">
    <location>
        <begin position="6"/>
        <end position="36"/>
    </location>
</feature>
<feature type="transmembrane region" description="Helical" evidence="7">
    <location>
        <begin position="57"/>
        <end position="76"/>
    </location>
</feature>
<evidence type="ECO:0000256" key="6">
    <source>
        <dbReference type="ARBA" id="ARBA00023136"/>
    </source>
</evidence>
<feature type="transmembrane region" description="Helical" evidence="7">
    <location>
        <begin position="96"/>
        <end position="126"/>
    </location>
</feature>
<feature type="transmembrane region" description="Helical" evidence="7">
    <location>
        <begin position="355"/>
        <end position="375"/>
    </location>
</feature>
<reference evidence="9 10" key="1">
    <citation type="submission" date="2016-10" db="EMBL/GenBank/DDBJ databases">
        <authorList>
            <person name="de Groot N.N."/>
        </authorList>
    </citation>
    <scope>NUCLEOTIDE SEQUENCE [LARGE SCALE GENOMIC DNA]</scope>
    <source>
        <strain evidence="9 10">DSM 9990</strain>
    </source>
</reference>
<evidence type="ECO:0000256" key="4">
    <source>
        <dbReference type="ARBA" id="ARBA00022692"/>
    </source>
</evidence>
<dbReference type="InterPro" id="IPR004681">
    <property type="entry name" value="TRAP_DctM"/>
</dbReference>
<evidence type="ECO:0000313" key="9">
    <source>
        <dbReference type="EMBL" id="SFN10106.1"/>
    </source>
</evidence>
<keyword evidence="3" id="KW-0997">Cell inner membrane</keyword>
<feature type="transmembrane region" description="Helical" evidence="7">
    <location>
        <begin position="174"/>
        <end position="198"/>
    </location>
</feature>
<feature type="transmembrane region" description="Helical" evidence="7">
    <location>
        <begin position="403"/>
        <end position="427"/>
    </location>
</feature>